<protein>
    <submittedName>
        <fullName evidence="2">PIN domain nuclease</fullName>
    </submittedName>
</protein>
<evidence type="ECO:0000259" key="1">
    <source>
        <dbReference type="Pfam" id="PF01850"/>
    </source>
</evidence>
<dbReference type="InterPro" id="IPR029060">
    <property type="entry name" value="PIN-like_dom_sf"/>
</dbReference>
<dbReference type="Proteomes" id="UP000320551">
    <property type="component" value="Unassembled WGS sequence"/>
</dbReference>
<sequence>MLKRVILDTGVLVAVLDRSDNYHNWAIQQWEKVAKPLLTCEAVITESCFIL</sequence>
<feature type="domain" description="PIN" evidence="1">
    <location>
        <begin position="5"/>
        <end position="50"/>
    </location>
</feature>
<name>A0A552D4R0_MICAE</name>
<evidence type="ECO:0000313" key="3">
    <source>
        <dbReference type="Proteomes" id="UP000320551"/>
    </source>
</evidence>
<accession>A0A552D4R0</accession>
<dbReference type="AlphaFoldDB" id="A0A552D4R0"/>
<dbReference type="Pfam" id="PF01850">
    <property type="entry name" value="PIN"/>
    <property type="match status" value="1"/>
</dbReference>
<proteinExistence type="predicted"/>
<dbReference type="Gene3D" id="3.40.50.1010">
    <property type="entry name" value="5'-nuclease"/>
    <property type="match status" value="1"/>
</dbReference>
<gene>
    <name evidence="2" type="ORF">EWV80_22600</name>
</gene>
<evidence type="ECO:0000313" key="2">
    <source>
        <dbReference type="EMBL" id="TRU17199.1"/>
    </source>
</evidence>
<reference evidence="2 3" key="1">
    <citation type="submission" date="2019-01" db="EMBL/GenBank/DDBJ databases">
        <title>Coherence of Microcystis species and biogeography revealed through population genomics.</title>
        <authorList>
            <person name="Perez-Carrascal O.M."/>
            <person name="Terrat Y."/>
            <person name="Giani A."/>
            <person name="Fortin N."/>
            <person name="Tromas N."/>
            <person name="Shapiro B.J."/>
        </authorList>
    </citation>
    <scope>NUCLEOTIDE SEQUENCE [LARGE SCALE GENOMIC DNA]</scope>
    <source>
        <strain evidence="2">Ma_QC_B_20070730_S2</strain>
    </source>
</reference>
<dbReference type="EMBL" id="SFBK01000295">
    <property type="protein sequence ID" value="TRU17199.1"/>
    <property type="molecule type" value="Genomic_DNA"/>
</dbReference>
<dbReference type="SUPFAM" id="SSF88723">
    <property type="entry name" value="PIN domain-like"/>
    <property type="match status" value="1"/>
</dbReference>
<dbReference type="InterPro" id="IPR002716">
    <property type="entry name" value="PIN_dom"/>
</dbReference>
<organism evidence="2 3">
    <name type="scientific">Microcystis aeruginosa Ma_QC_B_20070730_S2</name>
    <dbReference type="NCBI Taxonomy" id="2486256"/>
    <lineage>
        <taxon>Bacteria</taxon>
        <taxon>Bacillati</taxon>
        <taxon>Cyanobacteriota</taxon>
        <taxon>Cyanophyceae</taxon>
        <taxon>Oscillatoriophycideae</taxon>
        <taxon>Chroococcales</taxon>
        <taxon>Microcystaceae</taxon>
        <taxon>Microcystis</taxon>
    </lineage>
</organism>
<comment type="caution">
    <text evidence="2">The sequence shown here is derived from an EMBL/GenBank/DDBJ whole genome shotgun (WGS) entry which is preliminary data.</text>
</comment>